<keyword evidence="3" id="KW-1185">Reference proteome</keyword>
<feature type="region of interest" description="Disordered" evidence="1">
    <location>
        <begin position="1"/>
        <end position="23"/>
    </location>
</feature>
<feature type="compositionally biased region" description="Low complexity" evidence="1">
    <location>
        <begin position="1"/>
        <end position="10"/>
    </location>
</feature>
<dbReference type="RefSeq" id="WP_166934220.1">
    <property type="nucleotide sequence ID" value="NZ_BAAADD010000005.1"/>
</dbReference>
<sequence>MAPGGAPVAGARGGIPQGQLSQEQFNKLQDYAQDAKRLTKEDKAKGKTLEQVLAEDKIAAAALAKSMSLSCEVTDAMRVAAGPETVDGKTVQTQTYETTCSNGMGYFLVSQEPAKPYGFSCFATDATAKADIAAKRKPTEICRLPGNADLKAVAAKMLTASGHVCKVKDFKWSGQNAANHIEFDEVACDDGQGYMMVVGLPGASIPVHVETCNQSAKRGLPCKLSDNGDIGPTLKSFRDTLAKNKIACEATDQTTRVVGQIEAKKLYVVEFACPQMPKGIVAYIPHDDSKWPFEVVDCPTAAKRGAVCALPGNKK</sequence>
<name>A0ABN1EQA7_9PROT</name>
<dbReference type="EMBL" id="BAAADD010000005">
    <property type="protein sequence ID" value="GAA0571808.1"/>
    <property type="molecule type" value="Genomic_DNA"/>
</dbReference>
<evidence type="ECO:0000313" key="2">
    <source>
        <dbReference type="EMBL" id="GAA0571808.1"/>
    </source>
</evidence>
<evidence type="ECO:0000313" key="3">
    <source>
        <dbReference type="Proteomes" id="UP001499951"/>
    </source>
</evidence>
<dbReference type="Proteomes" id="UP001499951">
    <property type="component" value="Unassembled WGS sequence"/>
</dbReference>
<proteinExistence type="predicted"/>
<evidence type="ECO:0000256" key="1">
    <source>
        <dbReference type="SAM" id="MobiDB-lite"/>
    </source>
</evidence>
<protein>
    <recommendedName>
        <fullName evidence="4">SAG family member</fullName>
    </recommendedName>
</protein>
<organism evidence="2 3">
    <name type="scientific">Rhizomicrobium electricum</name>
    <dbReference type="NCBI Taxonomy" id="480070"/>
    <lineage>
        <taxon>Bacteria</taxon>
        <taxon>Pseudomonadati</taxon>
        <taxon>Pseudomonadota</taxon>
        <taxon>Alphaproteobacteria</taxon>
        <taxon>Micropepsales</taxon>
        <taxon>Micropepsaceae</taxon>
        <taxon>Rhizomicrobium</taxon>
    </lineage>
</organism>
<reference evidence="2 3" key="1">
    <citation type="journal article" date="2019" name="Int. J. Syst. Evol. Microbiol.">
        <title>The Global Catalogue of Microorganisms (GCM) 10K type strain sequencing project: providing services to taxonomists for standard genome sequencing and annotation.</title>
        <authorList>
            <consortium name="The Broad Institute Genomics Platform"/>
            <consortium name="The Broad Institute Genome Sequencing Center for Infectious Disease"/>
            <person name="Wu L."/>
            <person name="Ma J."/>
        </authorList>
    </citation>
    <scope>NUCLEOTIDE SEQUENCE [LARGE SCALE GENOMIC DNA]</scope>
    <source>
        <strain evidence="2 3">JCM 15089</strain>
    </source>
</reference>
<comment type="caution">
    <text evidence="2">The sequence shown here is derived from an EMBL/GenBank/DDBJ whole genome shotgun (WGS) entry which is preliminary data.</text>
</comment>
<evidence type="ECO:0008006" key="4">
    <source>
        <dbReference type="Google" id="ProtNLM"/>
    </source>
</evidence>
<accession>A0ABN1EQA7</accession>
<gene>
    <name evidence="2" type="ORF">GCM10008942_20650</name>
</gene>